<sequence>MPKAQKATMKSSTSSKASDNYLFFWKPDEENGWASQWYPSQFTLEVSFPGSETTESSSSETVKECTFPSAEHYMMFRKALLFKDTSIADLVLSPAYSGTSKSNLAKIKALGREVANFDEQEWQAHRYQIVLDGNLAKFRQDLELKEKLFGTGSRKHVEASPRDRIWGIGYGHVSAANMVDTMDGEGREPEKWGLNLLGKALDETRKILREEDASRNV</sequence>
<dbReference type="SUPFAM" id="SSF143990">
    <property type="entry name" value="YbiA-like"/>
    <property type="match status" value="1"/>
</dbReference>
<evidence type="ECO:0000313" key="3">
    <source>
        <dbReference type="Proteomes" id="UP001465976"/>
    </source>
</evidence>
<protein>
    <recommendedName>
        <fullName evidence="1">NADAR domain-containing protein</fullName>
    </recommendedName>
</protein>
<dbReference type="InterPro" id="IPR012816">
    <property type="entry name" value="NADAR"/>
</dbReference>
<comment type="caution">
    <text evidence="2">The sequence shown here is derived from an EMBL/GenBank/DDBJ whole genome shotgun (WGS) entry which is preliminary data.</text>
</comment>
<accession>A0ABR3FUJ2</accession>
<reference evidence="2 3" key="1">
    <citation type="submission" date="2024-02" db="EMBL/GenBank/DDBJ databases">
        <title>A draft genome for the cacao thread blight pathogen Marasmius crinis-equi.</title>
        <authorList>
            <person name="Cohen S.P."/>
            <person name="Baruah I.K."/>
            <person name="Amoako-Attah I."/>
            <person name="Bukari Y."/>
            <person name="Meinhardt L.W."/>
            <person name="Bailey B.A."/>
        </authorList>
    </citation>
    <scope>NUCLEOTIDE SEQUENCE [LARGE SCALE GENOMIC DNA]</scope>
    <source>
        <strain evidence="2 3">GH-76</strain>
    </source>
</reference>
<proteinExistence type="predicted"/>
<dbReference type="InterPro" id="IPR037238">
    <property type="entry name" value="YbiA-like_sf"/>
</dbReference>
<dbReference type="EMBL" id="JBAHYK010000080">
    <property type="protein sequence ID" value="KAL0578881.1"/>
    <property type="molecule type" value="Genomic_DNA"/>
</dbReference>
<name>A0ABR3FUJ2_9AGAR</name>
<dbReference type="Gene3D" id="1.10.357.40">
    <property type="entry name" value="YbiA-like"/>
    <property type="match status" value="1"/>
</dbReference>
<evidence type="ECO:0000313" key="2">
    <source>
        <dbReference type="EMBL" id="KAL0578881.1"/>
    </source>
</evidence>
<gene>
    <name evidence="2" type="ORF">V5O48_003114</name>
</gene>
<dbReference type="CDD" id="cd15457">
    <property type="entry name" value="NADAR"/>
    <property type="match status" value="1"/>
</dbReference>
<organism evidence="2 3">
    <name type="scientific">Marasmius crinis-equi</name>
    <dbReference type="NCBI Taxonomy" id="585013"/>
    <lineage>
        <taxon>Eukaryota</taxon>
        <taxon>Fungi</taxon>
        <taxon>Dikarya</taxon>
        <taxon>Basidiomycota</taxon>
        <taxon>Agaricomycotina</taxon>
        <taxon>Agaricomycetes</taxon>
        <taxon>Agaricomycetidae</taxon>
        <taxon>Agaricales</taxon>
        <taxon>Marasmiineae</taxon>
        <taxon>Marasmiaceae</taxon>
        <taxon>Marasmius</taxon>
    </lineage>
</organism>
<keyword evidence="3" id="KW-1185">Reference proteome</keyword>
<dbReference type="Pfam" id="PF08719">
    <property type="entry name" value="NADAR"/>
    <property type="match status" value="1"/>
</dbReference>
<dbReference type="Proteomes" id="UP001465976">
    <property type="component" value="Unassembled WGS sequence"/>
</dbReference>
<feature type="domain" description="NADAR" evidence="1">
    <location>
        <begin position="23"/>
        <end position="209"/>
    </location>
</feature>
<evidence type="ECO:0000259" key="1">
    <source>
        <dbReference type="Pfam" id="PF08719"/>
    </source>
</evidence>
<dbReference type="NCBIfam" id="TIGR02464">
    <property type="entry name" value="ribofla_fusion"/>
    <property type="match status" value="1"/>
</dbReference>